<comment type="caution">
    <text evidence="2">The sequence shown here is derived from an EMBL/GenBank/DDBJ whole genome shotgun (WGS) entry which is preliminary data.</text>
</comment>
<organism evidence="2 3">
    <name type="scientific">Neocallimastix californiae</name>
    <dbReference type="NCBI Taxonomy" id="1754190"/>
    <lineage>
        <taxon>Eukaryota</taxon>
        <taxon>Fungi</taxon>
        <taxon>Fungi incertae sedis</taxon>
        <taxon>Chytridiomycota</taxon>
        <taxon>Chytridiomycota incertae sedis</taxon>
        <taxon>Neocallimastigomycetes</taxon>
        <taxon>Neocallimastigales</taxon>
        <taxon>Neocallimastigaceae</taxon>
        <taxon>Neocallimastix</taxon>
    </lineage>
</organism>
<keyword evidence="3" id="KW-1185">Reference proteome</keyword>
<reference evidence="2 3" key="1">
    <citation type="submission" date="2016-08" db="EMBL/GenBank/DDBJ databases">
        <title>A Parts List for Fungal Cellulosomes Revealed by Comparative Genomics.</title>
        <authorList>
            <consortium name="DOE Joint Genome Institute"/>
            <person name="Haitjema C.H."/>
            <person name="Gilmore S.P."/>
            <person name="Henske J.K."/>
            <person name="Solomon K.V."/>
            <person name="De Groot R."/>
            <person name="Kuo A."/>
            <person name="Mondo S.J."/>
            <person name="Salamov A.A."/>
            <person name="Labutti K."/>
            <person name="Zhao Z."/>
            <person name="Chiniquy J."/>
            <person name="Barry K."/>
            <person name="Brewer H.M."/>
            <person name="Purvine S.O."/>
            <person name="Wright A.T."/>
            <person name="Boxma B."/>
            <person name="Van Alen T."/>
            <person name="Hackstein J.H."/>
            <person name="Baker S.E."/>
            <person name="Grigoriev I.V."/>
            <person name="O'Malley M.A."/>
        </authorList>
    </citation>
    <scope>NUCLEOTIDE SEQUENCE [LARGE SCALE GENOMIC DNA]</scope>
    <source>
        <strain evidence="2 3">G1</strain>
    </source>
</reference>
<accession>A0A1Y2FFP4</accession>
<proteinExistence type="predicted"/>
<dbReference type="AlphaFoldDB" id="A0A1Y2FFP4"/>
<keyword evidence="1" id="KW-0378">Hydrolase</keyword>
<protein>
    <submittedName>
        <fullName evidence="2">Uncharacterized protein</fullName>
    </submittedName>
</protein>
<dbReference type="Gene3D" id="3.30.379.10">
    <property type="entry name" value="Chitobiase/beta-hexosaminidase domain 2-like"/>
    <property type="match status" value="1"/>
</dbReference>
<dbReference type="EMBL" id="MCOG01000008">
    <property type="protein sequence ID" value="ORY82741.1"/>
    <property type="molecule type" value="Genomic_DNA"/>
</dbReference>
<sequence length="203" mass="23155">MSLDRPPQVSNRHDFSLWVLRERLGDKRYSGNNNKEVSFTFICLWSLAEGYPCCERKGTKLKILKLKLQKIEISITETIETKSINIEVTETETKTEIETESLISTSTISTGLFKIFSKDDKSRISFYCEENEFSGVKKIVDMVRNDAKLATGALPEFNYSIIITIAEETAEETAIIFGTIGKSNLFNEINSSPIKDKYECYIF</sequence>
<gene>
    <name evidence="2" type="ORF">LY90DRAFT_663917</name>
</gene>
<name>A0A1Y2FFP4_9FUNG</name>
<evidence type="ECO:0000256" key="1">
    <source>
        <dbReference type="ARBA" id="ARBA00022801"/>
    </source>
</evidence>
<dbReference type="InterPro" id="IPR029018">
    <property type="entry name" value="Hex-like_dom2"/>
</dbReference>
<dbReference type="OrthoDB" id="4849794at2759"/>
<evidence type="ECO:0000313" key="2">
    <source>
        <dbReference type="EMBL" id="ORY82741.1"/>
    </source>
</evidence>
<dbReference type="Proteomes" id="UP000193920">
    <property type="component" value="Unassembled WGS sequence"/>
</dbReference>
<dbReference type="GO" id="GO:0016787">
    <property type="term" value="F:hydrolase activity"/>
    <property type="evidence" value="ECO:0007669"/>
    <property type="project" value="UniProtKB-KW"/>
</dbReference>
<evidence type="ECO:0000313" key="3">
    <source>
        <dbReference type="Proteomes" id="UP000193920"/>
    </source>
</evidence>